<dbReference type="GO" id="GO:0031012">
    <property type="term" value="C:extracellular matrix"/>
    <property type="evidence" value="ECO:0007669"/>
    <property type="project" value="TreeGrafter"/>
</dbReference>
<keyword evidence="7" id="KW-0340">Growth factor binding</keyword>
<keyword evidence="3" id="KW-0964">Secreted</keyword>
<evidence type="ECO:0000256" key="6">
    <source>
        <dbReference type="ARBA" id="ARBA00023157"/>
    </source>
</evidence>
<reference evidence="15" key="3">
    <citation type="submission" date="2025-09" db="UniProtKB">
        <authorList>
            <consortium name="Ensembl"/>
        </authorList>
    </citation>
    <scope>IDENTIFICATION</scope>
</reference>
<evidence type="ECO:0000256" key="9">
    <source>
        <dbReference type="ARBA" id="ARBA00042204"/>
    </source>
</evidence>
<dbReference type="FunFam" id="2.20.100.10:FF:000038">
    <property type="entry name" value="CYR61 isoform 1"/>
    <property type="match status" value="1"/>
</dbReference>
<evidence type="ECO:0000256" key="3">
    <source>
        <dbReference type="ARBA" id="ARBA00022525"/>
    </source>
</evidence>
<proteinExistence type="inferred from homology"/>
<dbReference type="SUPFAM" id="SSF57184">
    <property type="entry name" value="Growth factor receptor domain"/>
    <property type="match status" value="1"/>
</dbReference>
<dbReference type="GO" id="GO:2000026">
    <property type="term" value="P:regulation of multicellular organismal development"/>
    <property type="evidence" value="ECO:0007669"/>
    <property type="project" value="UniProtKB-ARBA"/>
</dbReference>
<dbReference type="InterPro" id="IPR036383">
    <property type="entry name" value="TSP1_rpt_sf"/>
</dbReference>
<evidence type="ECO:0000256" key="7">
    <source>
        <dbReference type="ARBA" id="ARBA00023183"/>
    </source>
</evidence>
<dbReference type="PROSITE" id="PS50092">
    <property type="entry name" value="TSP1"/>
    <property type="match status" value="1"/>
</dbReference>
<dbReference type="Ensembl" id="ENSLACT00000026496.1">
    <property type="protein sequence ID" value="ENSLACP00000023014.1"/>
    <property type="gene ID" value="ENSLACG00000001240.2"/>
</dbReference>
<dbReference type="SMART" id="SM00041">
    <property type="entry name" value="CT"/>
    <property type="match status" value="1"/>
</dbReference>
<reference evidence="15" key="2">
    <citation type="submission" date="2025-08" db="UniProtKB">
        <authorList>
            <consortium name="Ensembl"/>
        </authorList>
    </citation>
    <scope>IDENTIFICATION</scope>
</reference>
<evidence type="ECO:0000256" key="4">
    <source>
        <dbReference type="ARBA" id="ARBA00022553"/>
    </source>
</evidence>
<dbReference type="PANTHER" id="PTHR11348">
    <property type="entry name" value="CONNECTIVE TISSUE GROWTH FACTOR-RELATED"/>
    <property type="match status" value="1"/>
</dbReference>
<dbReference type="Proteomes" id="UP000008672">
    <property type="component" value="Unassembled WGS sequence"/>
</dbReference>
<dbReference type="SMART" id="SM00209">
    <property type="entry name" value="TSP1"/>
    <property type="match status" value="1"/>
</dbReference>
<dbReference type="EMBL" id="AFYH01179280">
    <property type="status" value="NOT_ANNOTATED_CDS"/>
    <property type="molecule type" value="Genomic_DNA"/>
</dbReference>
<dbReference type="Pfam" id="PF00007">
    <property type="entry name" value="Cys_knot"/>
    <property type="match status" value="1"/>
</dbReference>
<evidence type="ECO:0000256" key="5">
    <source>
        <dbReference type="ARBA" id="ARBA00022729"/>
    </source>
</evidence>
<keyword evidence="6" id="KW-1015">Disulfide bond</keyword>
<keyword evidence="16" id="KW-1185">Reference proteome</keyword>
<reference evidence="16" key="1">
    <citation type="submission" date="2011-08" db="EMBL/GenBank/DDBJ databases">
        <title>The draft genome of Latimeria chalumnae.</title>
        <authorList>
            <person name="Di Palma F."/>
            <person name="Alfoldi J."/>
            <person name="Johnson J."/>
            <person name="Berlin A."/>
            <person name="Gnerre S."/>
            <person name="Jaffe D."/>
            <person name="MacCallum I."/>
            <person name="Young S."/>
            <person name="Walker B.J."/>
            <person name="Lander E."/>
            <person name="Lindblad-Toh K."/>
        </authorList>
    </citation>
    <scope>NUCLEOTIDE SEQUENCE [LARGE SCALE GENOMIC DNA]</scope>
    <source>
        <strain evidence="16">Wild caught</strain>
    </source>
</reference>
<keyword evidence="5" id="KW-0732">Signal</keyword>
<dbReference type="PROSITE" id="PS01225">
    <property type="entry name" value="CTCK_2"/>
    <property type="match status" value="1"/>
</dbReference>
<comment type="caution">
    <text evidence="11">Lacks conserved residue(s) required for the propagation of feature annotation.</text>
</comment>
<evidence type="ECO:0000313" key="15">
    <source>
        <dbReference type="Ensembl" id="ENSLACP00000023014.1"/>
    </source>
</evidence>
<dbReference type="GO" id="GO:0010556">
    <property type="term" value="P:regulation of macromolecule biosynthetic process"/>
    <property type="evidence" value="ECO:0007669"/>
    <property type="project" value="UniProtKB-ARBA"/>
</dbReference>
<dbReference type="Pfam" id="PF00219">
    <property type="entry name" value="IGFBP"/>
    <property type="match status" value="1"/>
</dbReference>
<dbReference type="GO" id="GO:0005615">
    <property type="term" value="C:extracellular space"/>
    <property type="evidence" value="ECO:0007669"/>
    <property type="project" value="TreeGrafter"/>
</dbReference>
<dbReference type="InterPro" id="IPR001007">
    <property type="entry name" value="VWF_dom"/>
</dbReference>
<evidence type="ECO:0000259" key="13">
    <source>
        <dbReference type="PROSITE" id="PS50184"/>
    </source>
</evidence>
<dbReference type="HOGENOM" id="CLU_063247_1_0_1"/>
<dbReference type="Pfam" id="PF00093">
    <property type="entry name" value="VWC"/>
    <property type="match status" value="1"/>
</dbReference>
<dbReference type="InterPro" id="IPR050941">
    <property type="entry name" value="CCN"/>
</dbReference>
<dbReference type="GO" id="GO:0007155">
    <property type="term" value="P:cell adhesion"/>
    <property type="evidence" value="ECO:0007669"/>
    <property type="project" value="TreeGrafter"/>
</dbReference>
<dbReference type="SUPFAM" id="SSF82895">
    <property type="entry name" value="TSP-1 type 1 repeat"/>
    <property type="match status" value="1"/>
</dbReference>
<dbReference type="PROSITE" id="PS51323">
    <property type="entry name" value="IGFBP_N_2"/>
    <property type="match status" value="1"/>
</dbReference>
<dbReference type="SUPFAM" id="SSF57603">
    <property type="entry name" value="FnI-like domain"/>
    <property type="match status" value="1"/>
</dbReference>
<feature type="domain" description="IGFBP N-terminal" evidence="14">
    <location>
        <begin position="13"/>
        <end position="85"/>
    </location>
</feature>
<feature type="domain" description="CTCK" evidence="12">
    <location>
        <begin position="282"/>
        <end position="356"/>
    </location>
</feature>
<dbReference type="PROSITE" id="PS01208">
    <property type="entry name" value="VWFC_1"/>
    <property type="match status" value="1"/>
</dbReference>
<dbReference type="GeneTree" id="ENSGT00940000155151"/>
<accession>M3XJV8</accession>
<dbReference type="SMART" id="SM00121">
    <property type="entry name" value="IB"/>
    <property type="match status" value="1"/>
</dbReference>
<dbReference type="GO" id="GO:0045597">
    <property type="term" value="P:positive regulation of cell differentiation"/>
    <property type="evidence" value="ECO:0007669"/>
    <property type="project" value="TreeGrafter"/>
</dbReference>
<comment type="similarity">
    <text evidence="2">Belongs to the CCN family.</text>
</comment>
<name>M3XJV8_LATCH</name>
<evidence type="ECO:0000256" key="2">
    <source>
        <dbReference type="ARBA" id="ARBA00008125"/>
    </source>
</evidence>
<dbReference type="GO" id="GO:0009891">
    <property type="term" value="P:positive regulation of biosynthetic process"/>
    <property type="evidence" value="ECO:0007669"/>
    <property type="project" value="UniProtKB-ARBA"/>
</dbReference>
<dbReference type="FunFam" id="2.10.70.10:FF:000015">
    <property type="entry name" value="CYR61 isoform 1"/>
    <property type="match status" value="1"/>
</dbReference>
<dbReference type="InterPro" id="IPR006208">
    <property type="entry name" value="Glyco_hormone_CN"/>
</dbReference>
<dbReference type="SMART" id="SM00214">
    <property type="entry name" value="VWC"/>
    <property type="match status" value="1"/>
</dbReference>
<evidence type="ECO:0000313" key="16">
    <source>
        <dbReference type="Proteomes" id="UP000008672"/>
    </source>
</evidence>
<dbReference type="PANTHER" id="PTHR11348:SF35">
    <property type="entry name" value="CCN FAMILY MEMBER 1"/>
    <property type="match status" value="1"/>
</dbReference>
<dbReference type="GO" id="GO:0008201">
    <property type="term" value="F:heparin binding"/>
    <property type="evidence" value="ECO:0007669"/>
    <property type="project" value="TreeGrafter"/>
</dbReference>
<protein>
    <recommendedName>
        <fullName evidence="8">CCN family member 1</fullName>
    </recommendedName>
    <alternativeName>
        <fullName evidence="10">Cellular communication network factor 1</fullName>
    </alternativeName>
    <alternativeName>
        <fullName evidence="9">Protein CYR61</fullName>
    </alternativeName>
</protein>
<dbReference type="Gene3D" id="2.10.70.10">
    <property type="entry name" value="Complement Module, domain 1"/>
    <property type="match status" value="1"/>
</dbReference>
<dbReference type="InterPro" id="IPR000884">
    <property type="entry name" value="TSP1_rpt"/>
</dbReference>
<evidence type="ECO:0000256" key="11">
    <source>
        <dbReference type="PROSITE-ProRule" id="PRU00039"/>
    </source>
</evidence>
<dbReference type="EMBL" id="AFYH01179279">
    <property type="status" value="NOT_ANNOTATED_CDS"/>
    <property type="molecule type" value="Genomic_DNA"/>
</dbReference>
<dbReference type="GO" id="GO:0007165">
    <property type="term" value="P:signal transduction"/>
    <property type="evidence" value="ECO:0007669"/>
    <property type="project" value="InterPro"/>
</dbReference>
<comment type="subcellular location">
    <subcellularLocation>
        <location evidence="1">Secreted</location>
    </subcellularLocation>
</comment>
<dbReference type="Bgee" id="ENSLACG00000001240">
    <property type="expression patterns" value="Expressed in post-anal tail muscle and 5 other cell types or tissues"/>
</dbReference>
<dbReference type="Gene3D" id="2.20.100.10">
    <property type="entry name" value="Thrombospondin type-1 (TSP1) repeat"/>
    <property type="match status" value="1"/>
</dbReference>
<evidence type="ECO:0000256" key="10">
    <source>
        <dbReference type="ARBA" id="ARBA00042351"/>
    </source>
</evidence>
<dbReference type="InterPro" id="IPR000867">
    <property type="entry name" value="IGFBP-like"/>
</dbReference>
<evidence type="ECO:0000256" key="8">
    <source>
        <dbReference type="ARBA" id="ARBA00039941"/>
    </source>
</evidence>
<feature type="domain" description="VWFC" evidence="13">
    <location>
        <begin position="89"/>
        <end position="155"/>
    </location>
</feature>
<dbReference type="AlphaFoldDB" id="M3XJV8"/>
<dbReference type="InterPro" id="IPR012395">
    <property type="entry name" value="IGFBP_CNN"/>
</dbReference>
<dbReference type="PROSITE" id="PS50184">
    <property type="entry name" value="VWFC_2"/>
    <property type="match status" value="1"/>
</dbReference>
<dbReference type="InterPro" id="IPR006207">
    <property type="entry name" value="Cys_knot_C"/>
</dbReference>
<dbReference type="GO" id="GO:0030335">
    <property type="term" value="P:positive regulation of cell migration"/>
    <property type="evidence" value="ECO:0007669"/>
    <property type="project" value="TreeGrafter"/>
</dbReference>
<dbReference type="PROSITE" id="PS01185">
    <property type="entry name" value="CTCK_1"/>
    <property type="match status" value="1"/>
</dbReference>
<evidence type="ECO:0000259" key="12">
    <source>
        <dbReference type="PROSITE" id="PS01225"/>
    </source>
</evidence>
<dbReference type="PIRSF" id="PIRSF036495">
    <property type="entry name" value="IGFBP_rP_CNN"/>
    <property type="match status" value="1"/>
</dbReference>
<organism evidence="15 16">
    <name type="scientific">Latimeria chalumnae</name>
    <name type="common">Coelacanth</name>
    <dbReference type="NCBI Taxonomy" id="7897"/>
    <lineage>
        <taxon>Eukaryota</taxon>
        <taxon>Metazoa</taxon>
        <taxon>Chordata</taxon>
        <taxon>Craniata</taxon>
        <taxon>Vertebrata</taxon>
        <taxon>Euteleostomi</taxon>
        <taxon>Coelacanthiformes</taxon>
        <taxon>Coelacanthidae</taxon>
        <taxon>Latimeria</taxon>
    </lineage>
</organism>
<evidence type="ECO:0000259" key="14">
    <source>
        <dbReference type="PROSITE" id="PS51323"/>
    </source>
</evidence>
<dbReference type="InterPro" id="IPR043973">
    <property type="entry name" value="TSP1_CCN"/>
</dbReference>
<dbReference type="GO" id="GO:0005178">
    <property type="term" value="F:integrin binding"/>
    <property type="evidence" value="ECO:0007669"/>
    <property type="project" value="TreeGrafter"/>
</dbReference>
<gene>
    <name evidence="15" type="primary">CCN1L1</name>
</gene>
<dbReference type="GO" id="GO:0019838">
    <property type="term" value="F:growth factor binding"/>
    <property type="evidence" value="ECO:0007669"/>
    <property type="project" value="UniProtKB-KW"/>
</dbReference>
<sequence>MLRKELLYYTYKVLGSCPTECNCPVSPPPCNPGVSLLTDSCGCCKICARQYNEDCSLTEPCDHIKGLHCDHGDSDNPFKGICRAKSEGRPCEFNGQLYQNGENFQPNCKHQCTCMDGVVGCIPLCPQELALPTLECPSPRLVKVPEQCCEEWVCDSNHIMEDSGDTTQEVEDPLRSSEEIGDQADHESISSNELVVLVRNGFKLDADSLSADWRPHPQEQYPHKCVVQTTEWSHCSKTCGMGISTRVTNDNPQCRLVKETRLCELRPCNIPTVSTLKKGKKCTKTKKIKEAVRFMYAGCTSIRSYKPRSCGSCTDERCCTPSQTRTVRIRFRCEEGDTFYKNMMWIQKCRCHHNCSSHNEVSYPYYRLHNDIHKFSD</sequence>
<dbReference type="GO" id="GO:0051240">
    <property type="term" value="P:positive regulation of multicellular organismal process"/>
    <property type="evidence" value="ECO:0007669"/>
    <property type="project" value="UniProtKB-ARBA"/>
</dbReference>
<dbReference type="InterPro" id="IPR009030">
    <property type="entry name" value="Growth_fac_rcpt_cys_sf"/>
</dbReference>
<keyword evidence="4" id="KW-0597">Phosphoprotein</keyword>
<dbReference type="Pfam" id="PF19035">
    <property type="entry name" value="TSP1_CCN"/>
    <property type="match status" value="1"/>
</dbReference>
<evidence type="ECO:0000256" key="1">
    <source>
        <dbReference type="ARBA" id="ARBA00004613"/>
    </source>
</evidence>